<reference evidence="17 18" key="1">
    <citation type="submission" date="2023-07" db="EMBL/GenBank/DDBJ databases">
        <title>Sorghum-associated microbial communities from plants grown in Nebraska, USA.</title>
        <authorList>
            <person name="Schachtman D."/>
        </authorList>
    </citation>
    <scope>NUCLEOTIDE SEQUENCE [LARGE SCALE GENOMIC DNA]</scope>
    <source>
        <strain evidence="17 18">3773</strain>
    </source>
</reference>
<evidence type="ECO:0000256" key="15">
    <source>
        <dbReference type="RuleBase" id="RU364099"/>
    </source>
</evidence>
<keyword evidence="10 15" id="KW-0660">Purine salvage</keyword>
<dbReference type="InterPro" id="IPR000836">
    <property type="entry name" value="PRTase_dom"/>
</dbReference>
<dbReference type="InterPro" id="IPR029057">
    <property type="entry name" value="PRTase-like"/>
</dbReference>
<gene>
    <name evidence="17" type="ORF">J2X31_001860</name>
</gene>
<dbReference type="RefSeq" id="WP_310026206.1">
    <property type="nucleotide sequence ID" value="NZ_JAVDVI010000007.1"/>
</dbReference>
<sequence length="176" mass="19937">MIQIHDKHFVPFISAEEIDFALVNMAKQMDDDFFDEIPVFIGVLNGSFMVLADLMKHYRGMCEVSFVKMASYEGTQTTNSVNELIGLNQDLTGRTVVIVEDIVDTGNTIEVLKDILKAQNVKHFKIATLFFKPEAYKKDIKLDYVGIRIPNKFIVGYGLDYDGLGRNLADVYQLAE</sequence>
<dbReference type="CDD" id="cd06223">
    <property type="entry name" value="PRTases_typeI"/>
    <property type="match status" value="1"/>
</dbReference>
<evidence type="ECO:0000313" key="17">
    <source>
        <dbReference type="EMBL" id="MDR6967846.1"/>
    </source>
</evidence>
<name>A0ABU1TPH8_9FLAO</name>
<comment type="pathway">
    <text evidence="3 15">Purine metabolism; IMP biosynthesis via salvage pathway; IMP from hypoxanthine: step 1/1.</text>
</comment>
<evidence type="ECO:0000259" key="16">
    <source>
        <dbReference type="Pfam" id="PF00156"/>
    </source>
</evidence>
<keyword evidence="9 15" id="KW-0479">Metal-binding</keyword>
<keyword evidence="8 15" id="KW-0808">Transferase</keyword>
<evidence type="ECO:0000256" key="2">
    <source>
        <dbReference type="ARBA" id="ARBA00004496"/>
    </source>
</evidence>
<evidence type="ECO:0000256" key="4">
    <source>
        <dbReference type="ARBA" id="ARBA00008391"/>
    </source>
</evidence>
<evidence type="ECO:0000256" key="9">
    <source>
        <dbReference type="ARBA" id="ARBA00022723"/>
    </source>
</evidence>
<dbReference type="Gene3D" id="3.40.50.2020">
    <property type="match status" value="1"/>
</dbReference>
<evidence type="ECO:0000256" key="1">
    <source>
        <dbReference type="ARBA" id="ARBA00001946"/>
    </source>
</evidence>
<evidence type="ECO:0000256" key="7">
    <source>
        <dbReference type="ARBA" id="ARBA00022676"/>
    </source>
</evidence>
<evidence type="ECO:0000256" key="6">
    <source>
        <dbReference type="ARBA" id="ARBA00022490"/>
    </source>
</evidence>
<organism evidence="17 18">
    <name type="scientific">Flavobacterium arsenatis</name>
    <dbReference type="NCBI Taxonomy" id="1484332"/>
    <lineage>
        <taxon>Bacteria</taxon>
        <taxon>Pseudomonadati</taxon>
        <taxon>Bacteroidota</taxon>
        <taxon>Flavobacteriia</taxon>
        <taxon>Flavobacteriales</taxon>
        <taxon>Flavobacteriaceae</taxon>
        <taxon>Flavobacterium</taxon>
    </lineage>
</organism>
<keyword evidence="6 15" id="KW-0963">Cytoplasm</keyword>
<dbReference type="EMBL" id="JAVDVI010000007">
    <property type="protein sequence ID" value="MDR6967846.1"/>
    <property type="molecule type" value="Genomic_DNA"/>
</dbReference>
<evidence type="ECO:0000256" key="10">
    <source>
        <dbReference type="ARBA" id="ARBA00022726"/>
    </source>
</evidence>
<keyword evidence="7 15" id="KW-0328">Glycosyltransferase</keyword>
<dbReference type="GO" id="GO:0016757">
    <property type="term" value="F:glycosyltransferase activity"/>
    <property type="evidence" value="ECO:0007669"/>
    <property type="project" value="UniProtKB-KW"/>
</dbReference>
<comment type="catalytic activity">
    <reaction evidence="13">
        <text>GMP + diphosphate = guanine + 5-phospho-alpha-D-ribose 1-diphosphate</text>
        <dbReference type="Rhea" id="RHEA:25424"/>
        <dbReference type="ChEBI" id="CHEBI:16235"/>
        <dbReference type="ChEBI" id="CHEBI:33019"/>
        <dbReference type="ChEBI" id="CHEBI:58017"/>
        <dbReference type="ChEBI" id="CHEBI:58115"/>
        <dbReference type="EC" id="2.4.2.8"/>
    </reaction>
    <physiologicalReaction direction="right-to-left" evidence="13">
        <dbReference type="Rhea" id="RHEA:25426"/>
    </physiologicalReaction>
</comment>
<evidence type="ECO:0000256" key="13">
    <source>
        <dbReference type="ARBA" id="ARBA00048811"/>
    </source>
</evidence>
<comment type="similarity">
    <text evidence="4 15">Belongs to the purine/pyrimidine phosphoribosyltransferase family.</text>
</comment>
<dbReference type="InterPro" id="IPR005904">
    <property type="entry name" value="Hxn_phspho_trans"/>
</dbReference>
<dbReference type="EC" id="2.4.2.8" evidence="5 15"/>
<dbReference type="Pfam" id="PF00156">
    <property type="entry name" value="Pribosyltran"/>
    <property type="match status" value="1"/>
</dbReference>
<comment type="caution">
    <text evidence="17">The sequence shown here is derived from an EMBL/GenBank/DDBJ whole genome shotgun (WGS) entry which is preliminary data.</text>
</comment>
<evidence type="ECO:0000256" key="11">
    <source>
        <dbReference type="ARBA" id="ARBA00022741"/>
    </source>
</evidence>
<evidence type="ECO:0000256" key="8">
    <source>
        <dbReference type="ARBA" id="ARBA00022679"/>
    </source>
</evidence>
<evidence type="ECO:0000256" key="14">
    <source>
        <dbReference type="ARBA" id="ARBA00049402"/>
    </source>
</evidence>
<keyword evidence="11 15" id="KW-0547">Nucleotide-binding</keyword>
<dbReference type="SUPFAM" id="SSF53271">
    <property type="entry name" value="PRTase-like"/>
    <property type="match status" value="1"/>
</dbReference>
<feature type="domain" description="Phosphoribosyltransferase" evidence="16">
    <location>
        <begin position="23"/>
        <end position="161"/>
    </location>
</feature>
<evidence type="ECO:0000313" key="18">
    <source>
        <dbReference type="Proteomes" id="UP001255185"/>
    </source>
</evidence>
<dbReference type="PANTHER" id="PTHR43340:SF1">
    <property type="entry name" value="HYPOXANTHINE PHOSPHORIBOSYLTRANSFERASE"/>
    <property type="match status" value="1"/>
</dbReference>
<protein>
    <recommendedName>
        <fullName evidence="5 15">Hypoxanthine phosphoribosyltransferase</fullName>
        <ecNumber evidence="5 15">2.4.2.8</ecNumber>
    </recommendedName>
</protein>
<proteinExistence type="inferred from homology"/>
<dbReference type="InterPro" id="IPR050408">
    <property type="entry name" value="HGPRT"/>
</dbReference>
<evidence type="ECO:0000256" key="12">
    <source>
        <dbReference type="ARBA" id="ARBA00022842"/>
    </source>
</evidence>
<keyword evidence="12 15" id="KW-0460">Magnesium</keyword>
<comment type="subcellular location">
    <subcellularLocation>
        <location evidence="2 15">Cytoplasm</location>
    </subcellularLocation>
</comment>
<comment type="catalytic activity">
    <reaction evidence="14">
        <text>IMP + diphosphate = hypoxanthine + 5-phospho-alpha-D-ribose 1-diphosphate</text>
        <dbReference type="Rhea" id="RHEA:17973"/>
        <dbReference type="ChEBI" id="CHEBI:17368"/>
        <dbReference type="ChEBI" id="CHEBI:33019"/>
        <dbReference type="ChEBI" id="CHEBI:58017"/>
        <dbReference type="ChEBI" id="CHEBI:58053"/>
        <dbReference type="EC" id="2.4.2.8"/>
    </reaction>
    <physiologicalReaction direction="right-to-left" evidence="14">
        <dbReference type="Rhea" id="RHEA:17975"/>
    </physiologicalReaction>
</comment>
<dbReference type="NCBIfam" id="TIGR01203">
    <property type="entry name" value="HGPRTase"/>
    <property type="match status" value="1"/>
</dbReference>
<comment type="cofactor">
    <cofactor evidence="1 15">
        <name>Mg(2+)</name>
        <dbReference type="ChEBI" id="CHEBI:18420"/>
    </cofactor>
</comment>
<accession>A0ABU1TPH8</accession>
<evidence type="ECO:0000256" key="3">
    <source>
        <dbReference type="ARBA" id="ARBA00004669"/>
    </source>
</evidence>
<evidence type="ECO:0000256" key="5">
    <source>
        <dbReference type="ARBA" id="ARBA00011895"/>
    </source>
</evidence>
<dbReference type="PANTHER" id="PTHR43340">
    <property type="entry name" value="HYPOXANTHINE-GUANINE PHOSPHORIBOSYLTRANSFERASE"/>
    <property type="match status" value="1"/>
</dbReference>
<keyword evidence="18" id="KW-1185">Reference proteome</keyword>
<dbReference type="Proteomes" id="UP001255185">
    <property type="component" value="Unassembled WGS sequence"/>
</dbReference>